<evidence type="ECO:0000256" key="7">
    <source>
        <dbReference type="RuleBase" id="RU363032"/>
    </source>
</evidence>
<protein>
    <submittedName>
        <fullName evidence="9">Phosphonate transport system permease protein</fullName>
    </submittedName>
</protein>
<evidence type="ECO:0000256" key="5">
    <source>
        <dbReference type="ARBA" id="ARBA00022989"/>
    </source>
</evidence>
<dbReference type="PANTHER" id="PTHR30043">
    <property type="entry name" value="PHOSPHONATES TRANSPORT SYSTEM PERMEASE PROTEIN"/>
    <property type="match status" value="1"/>
</dbReference>
<dbReference type="InterPro" id="IPR000515">
    <property type="entry name" value="MetI-like"/>
</dbReference>
<organism evidence="9 10">
    <name type="scientific">Spelaeicoccus albus</name>
    <dbReference type="NCBI Taxonomy" id="1280376"/>
    <lineage>
        <taxon>Bacteria</taxon>
        <taxon>Bacillati</taxon>
        <taxon>Actinomycetota</taxon>
        <taxon>Actinomycetes</taxon>
        <taxon>Micrococcales</taxon>
        <taxon>Brevibacteriaceae</taxon>
        <taxon>Spelaeicoccus</taxon>
    </lineage>
</organism>
<reference evidence="9 10" key="1">
    <citation type="submission" date="2020-07" db="EMBL/GenBank/DDBJ databases">
        <title>Sequencing the genomes of 1000 actinobacteria strains.</title>
        <authorList>
            <person name="Klenk H.-P."/>
        </authorList>
    </citation>
    <scope>NUCLEOTIDE SEQUENCE [LARGE SCALE GENOMIC DNA]</scope>
    <source>
        <strain evidence="9 10">DSM 26341</strain>
    </source>
</reference>
<dbReference type="InterPro" id="IPR005769">
    <property type="entry name" value="PhnE/PtxC"/>
</dbReference>
<keyword evidence="4 7" id="KW-0812">Transmembrane</keyword>
<dbReference type="NCBIfam" id="TIGR01097">
    <property type="entry name" value="PhnE"/>
    <property type="match status" value="1"/>
</dbReference>
<dbReference type="InterPro" id="IPR035906">
    <property type="entry name" value="MetI-like_sf"/>
</dbReference>
<dbReference type="AlphaFoldDB" id="A0A7Z0D0U8"/>
<dbReference type="EMBL" id="JACBZP010000001">
    <property type="protein sequence ID" value="NYI65873.1"/>
    <property type="molecule type" value="Genomic_DNA"/>
</dbReference>
<evidence type="ECO:0000313" key="9">
    <source>
        <dbReference type="EMBL" id="NYI65873.1"/>
    </source>
</evidence>
<dbReference type="GO" id="GO:0005886">
    <property type="term" value="C:plasma membrane"/>
    <property type="evidence" value="ECO:0007669"/>
    <property type="project" value="UniProtKB-SubCell"/>
</dbReference>
<evidence type="ECO:0000313" key="10">
    <source>
        <dbReference type="Proteomes" id="UP000539111"/>
    </source>
</evidence>
<keyword evidence="3" id="KW-1003">Cell membrane</keyword>
<evidence type="ECO:0000259" key="8">
    <source>
        <dbReference type="PROSITE" id="PS50928"/>
    </source>
</evidence>
<comment type="similarity">
    <text evidence="7">Belongs to the binding-protein-dependent transport system permease family.</text>
</comment>
<accession>A0A7Z0D0U8</accession>
<evidence type="ECO:0000256" key="2">
    <source>
        <dbReference type="ARBA" id="ARBA00022448"/>
    </source>
</evidence>
<comment type="subcellular location">
    <subcellularLocation>
        <location evidence="1 7">Cell membrane</location>
        <topology evidence="1 7">Multi-pass membrane protein</topology>
    </subcellularLocation>
</comment>
<evidence type="ECO:0000256" key="4">
    <source>
        <dbReference type="ARBA" id="ARBA00022692"/>
    </source>
</evidence>
<sequence>MSTAAKSAPPAKPPTRWKTAAVLIVIAGITVWSAFGVHVDFAAIVDNWNNASATIASLLQPDYWFIPGTGQAVLETVQMAVIATAVSAAISLPVAFLASRSTNPNNSLLAAVRFIMNIVRSVPDLLYAAVLVSVVGTGAISGIFALILFDFGIIVKLVSEAIDGLDVGPQEAALSAGGSWFKADRVAMLPQVMPSFTSQVLYTFELNIRASTVIGLVGAGGLGMLIDRVRTFYRYHDLSLIILEILVIVVVIEFASSLLRKRLAR</sequence>
<feature type="domain" description="ABC transmembrane type-1" evidence="8">
    <location>
        <begin position="73"/>
        <end position="256"/>
    </location>
</feature>
<comment type="caution">
    <text evidence="9">The sequence shown here is derived from an EMBL/GenBank/DDBJ whole genome shotgun (WGS) entry which is preliminary data.</text>
</comment>
<name>A0A7Z0D0U8_9MICO</name>
<proteinExistence type="inferred from homology"/>
<evidence type="ECO:0000256" key="3">
    <source>
        <dbReference type="ARBA" id="ARBA00022475"/>
    </source>
</evidence>
<dbReference type="Gene3D" id="1.10.3720.10">
    <property type="entry name" value="MetI-like"/>
    <property type="match status" value="1"/>
</dbReference>
<keyword evidence="10" id="KW-1185">Reference proteome</keyword>
<feature type="transmembrane region" description="Helical" evidence="7">
    <location>
        <begin position="238"/>
        <end position="259"/>
    </location>
</feature>
<keyword evidence="6 7" id="KW-0472">Membrane</keyword>
<dbReference type="CDD" id="cd06261">
    <property type="entry name" value="TM_PBP2"/>
    <property type="match status" value="1"/>
</dbReference>
<dbReference type="Pfam" id="PF00528">
    <property type="entry name" value="BPD_transp_1"/>
    <property type="match status" value="1"/>
</dbReference>
<dbReference type="PANTHER" id="PTHR30043:SF1">
    <property type="entry name" value="ABC TRANSPORT SYSTEM PERMEASE PROTEIN P69"/>
    <property type="match status" value="1"/>
</dbReference>
<dbReference type="PROSITE" id="PS50928">
    <property type="entry name" value="ABC_TM1"/>
    <property type="match status" value="1"/>
</dbReference>
<keyword evidence="5 7" id="KW-1133">Transmembrane helix</keyword>
<dbReference type="GO" id="GO:0015416">
    <property type="term" value="F:ABC-type phosphonate transporter activity"/>
    <property type="evidence" value="ECO:0007669"/>
    <property type="project" value="InterPro"/>
</dbReference>
<feature type="transmembrane region" description="Helical" evidence="7">
    <location>
        <begin position="77"/>
        <end position="98"/>
    </location>
</feature>
<evidence type="ECO:0000256" key="1">
    <source>
        <dbReference type="ARBA" id="ARBA00004651"/>
    </source>
</evidence>
<feature type="transmembrane region" description="Helical" evidence="7">
    <location>
        <begin position="206"/>
        <end position="226"/>
    </location>
</feature>
<dbReference type="Proteomes" id="UP000539111">
    <property type="component" value="Unassembled WGS sequence"/>
</dbReference>
<dbReference type="SUPFAM" id="SSF161098">
    <property type="entry name" value="MetI-like"/>
    <property type="match status" value="1"/>
</dbReference>
<gene>
    <name evidence="9" type="ORF">BJY26_000179</name>
</gene>
<keyword evidence="2 7" id="KW-0813">Transport</keyword>
<feature type="transmembrane region" description="Helical" evidence="7">
    <location>
        <begin position="20"/>
        <end position="39"/>
    </location>
</feature>
<feature type="transmembrane region" description="Helical" evidence="7">
    <location>
        <begin position="125"/>
        <end position="149"/>
    </location>
</feature>
<evidence type="ECO:0000256" key="6">
    <source>
        <dbReference type="ARBA" id="ARBA00023136"/>
    </source>
</evidence>
<dbReference type="RefSeq" id="WP_179424876.1">
    <property type="nucleotide sequence ID" value="NZ_JACBZP010000001.1"/>
</dbReference>